<keyword evidence="2" id="KW-1185">Reference proteome</keyword>
<gene>
    <name evidence="1" type="ORF">GS8_3095</name>
</gene>
<sequence length="59" mass="6839">MYSIAESQQTLSAGLELLRSRKGHSIVEFIDNAAVNYHFISEQKRHFFAHSFRKPSPLF</sequence>
<proteinExistence type="predicted"/>
<protein>
    <submittedName>
        <fullName evidence="1">Uncharacterized protein</fullName>
    </submittedName>
</protein>
<comment type="caution">
    <text evidence="1">The sequence shown here is derived from an EMBL/GenBank/DDBJ whole genome shotgun (WGS) entry which is preliminary data.</text>
</comment>
<dbReference type="Proteomes" id="UP000773850">
    <property type="component" value="Unassembled WGS sequence"/>
</dbReference>
<evidence type="ECO:0000313" key="1">
    <source>
        <dbReference type="EMBL" id="KAF6509564.1"/>
    </source>
</evidence>
<organism evidence="1 2">
    <name type="scientific">Geobacillus stearothermophilus</name>
    <name type="common">Bacillus stearothermophilus</name>
    <dbReference type="NCBI Taxonomy" id="1422"/>
    <lineage>
        <taxon>Bacteria</taxon>
        <taxon>Bacillati</taxon>
        <taxon>Bacillota</taxon>
        <taxon>Bacilli</taxon>
        <taxon>Bacillales</taxon>
        <taxon>Anoxybacillaceae</taxon>
        <taxon>Geobacillus</taxon>
    </lineage>
</organism>
<accession>A0ABQ7HBK2</accession>
<dbReference type="EMBL" id="LUCS01000030">
    <property type="protein sequence ID" value="KAF6509564.1"/>
    <property type="molecule type" value="Genomic_DNA"/>
</dbReference>
<evidence type="ECO:0000313" key="2">
    <source>
        <dbReference type="Proteomes" id="UP000773850"/>
    </source>
</evidence>
<reference evidence="1 2" key="1">
    <citation type="submission" date="2016-03" db="EMBL/GenBank/DDBJ databases">
        <title>Spore heat resistance.</title>
        <authorList>
            <person name="Boekhorst J."/>
            <person name="Berendsen E.M."/>
            <person name="Wells-Bennik M.H."/>
            <person name="Kuipers O.P."/>
        </authorList>
    </citation>
    <scope>NUCLEOTIDE SEQUENCE [LARGE SCALE GENOMIC DNA]</scope>
    <source>
        <strain evidence="1 2">GS8</strain>
    </source>
</reference>
<name>A0ABQ7HBK2_GEOSE</name>